<dbReference type="Gramene" id="A07p44230.2_BraZ1">
    <property type="protein sequence ID" value="A07p44230.2_BraZ1.CDS.1"/>
    <property type="gene ID" value="A07g44230.2_BraZ1"/>
</dbReference>
<organism evidence="2 3">
    <name type="scientific">Brassica campestris</name>
    <name type="common">Field mustard</name>
    <dbReference type="NCBI Taxonomy" id="3711"/>
    <lineage>
        <taxon>Eukaryota</taxon>
        <taxon>Viridiplantae</taxon>
        <taxon>Streptophyta</taxon>
        <taxon>Embryophyta</taxon>
        <taxon>Tracheophyta</taxon>
        <taxon>Spermatophyta</taxon>
        <taxon>Magnoliopsida</taxon>
        <taxon>eudicotyledons</taxon>
        <taxon>Gunneridae</taxon>
        <taxon>Pentapetalae</taxon>
        <taxon>rosids</taxon>
        <taxon>malvids</taxon>
        <taxon>Brassicales</taxon>
        <taxon>Brassicaceae</taxon>
        <taxon>Brassiceae</taxon>
        <taxon>Brassica</taxon>
    </lineage>
</organism>
<keyword evidence="1" id="KW-1133">Transmembrane helix</keyword>
<gene>
    <name evidence="2" type="ORF">BRAPAZ1V2_A07P44230.2</name>
</gene>
<keyword evidence="1" id="KW-0812">Transmembrane</keyword>
<accession>A0A8D9HTS7</accession>
<keyword evidence="1" id="KW-0472">Membrane</keyword>
<evidence type="ECO:0000313" key="3">
    <source>
        <dbReference type="Proteomes" id="UP000694005"/>
    </source>
</evidence>
<reference evidence="2 3" key="1">
    <citation type="submission" date="2021-07" db="EMBL/GenBank/DDBJ databases">
        <authorList>
            <consortium name="Genoscope - CEA"/>
            <person name="William W."/>
        </authorList>
    </citation>
    <scope>NUCLEOTIDE SEQUENCE [LARGE SCALE GENOMIC DNA]</scope>
</reference>
<protein>
    <submittedName>
        <fullName evidence="2">Uncharacterized protein</fullName>
    </submittedName>
</protein>
<proteinExistence type="predicted"/>
<feature type="transmembrane region" description="Helical" evidence="1">
    <location>
        <begin position="12"/>
        <end position="31"/>
    </location>
</feature>
<dbReference type="AlphaFoldDB" id="A0A8D9HTS7"/>
<evidence type="ECO:0000256" key="1">
    <source>
        <dbReference type="SAM" id="Phobius"/>
    </source>
</evidence>
<evidence type="ECO:0000313" key="2">
    <source>
        <dbReference type="EMBL" id="CAG7904779.1"/>
    </source>
</evidence>
<sequence>MFTISLLFVPRYSFYFVLCESYILHALLSFFSHAPLSHMKIPSKVLTCFDHRIF</sequence>
<dbReference type="EMBL" id="LS974623">
    <property type="protein sequence ID" value="CAG7904779.1"/>
    <property type="molecule type" value="Genomic_DNA"/>
</dbReference>
<dbReference type="Proteomes" id="UP000694005">
    <property type="component" value="Chromosome A07"/>
</dbReference>
<name>A0A8D9HTS7_BRACM</name>